<accession>A0A0C5BUV8</accession>
<dbReference type="PATRIC" id="fig|1582439.9.peg.804"/>
<dbReference type="KEGG" id="nid:NPIRD3C_0782"/>
<proteinExistence type="predicted"/>
<reference evidence="2 3" key="2">
    <citation type="journal article" date="2016" name="ISME J.">
        <title>Physiological and genomic characterization of two novel marine thaumarchaeal strains indicates niche differentiation.</title>
        <authorList>
            <person name="Bayer B."/>
            <person name="Vojvoda J."/>
            <person name="Offre P."/>
            <person name="Alves R.J."/>
            <person name="Elisabeth N.H."/>
            <person name="Garcia J.A."/>
            <person name="Volland J.M."/>
            <person name="Srivastava A."/>
            <person name="Schleper C."/>
            <person name="Herndl G.J."/>
        </authorList>
    </citation>
    <scope>NUCLEOTIDE SEQUENCE [LARGE SCALE GENOMIC DNA]</scope>
    <source>
        <strain evidence="2 3">D3C</strain>
    </source>
</reference>
<feature type="transmembrane region" description="Helical" evidence="1">
    <location>
        <begin position="6"/>
        <end position="29"/>
    </location>
</feature>
<organism evidence="2 3">
    <name type="scientific">Nitrosopumilus piranensis</name>
    <dbReference type="NCBI Taxonomy" id="1582439"/>
    <lineage>
        <taxon>Archaea</taxon>
        <taxon>Nitrososphaerota</taxon>
        <taxon>Nitrososphaeria</taxon>
        <taxon>Nitrosopumilales</taxon>
        <taxon>Nitrosopumilaceae</taxon>
        <taxon>Nitrosopumilus</taxon>
    </lineage>
</organism>
<keyword evidence="3" id="KW-1185">Reference proteome</keyword>
<dbReference type="AlphaFoldDB" id="A0A0C5BUV8"/>
<evidence type="ECO:0000313" key="3">
    <source>
        <dbReference type="Proteomes" id="UP000032027"/>
    </source>
</evidence>
<keyword evidence="1" id="KW-0472">Membrane</keyword>
<dbReference type="STRING" id="1582439.NPIRD3C_0782"/>
<name>A0A0C5BUV8_9ARCH</name>
<gene>
    <name evidence="2" type="ORF">NPIRD3C_0782</name>
</gene>
<dbReference type="GeneID" id="41599947"/>
<keyword evidence="1" id="KW-0812">Transmembrane</keyword>
<keyword evidence="1" id="KW-1133">Transmembrane helix</keyword>
<dbReference type="EMBL" id="CP010868">
    <property type="protein sequence ID" value="AJM91994.1"/>
    <property type="molecule type" value="Genomic_DNA"/>
</dbReference>
<protein>
    <submittedName>
        <fullName evidence="2">Uncharacterized protein</fullName>
    </submittedName>
</protein>
<evidence type="ECO:0000256" key="1">
    <source>
        <dbReference type="SAM" id="Phobius"/>
    </source>
</evidence>
<dbReference type="Proteomes" id="UP000032027">
    <property type="component" value="Chromosome"/>
</dbReference>
<sequence length="148" mass="17252">MKIKFLIPIGIVMMSSISIFAVFNGYSLYGEGISLRMYDESSKDHYTNPPLSEFQIVTLDESDFEKVPKIKVMMDVLLDQQFNPQRNGYRVMGPDFTSYWINTSIDELSIQTGMSQTELNDYEKWHENTGIFLFRYNDAVFHFGVWVT</sequence>
<reference evidence="2 3" key="3">
    <citation type="journal article" date="2019" name="Int. J. Syst. Evol. Microbiol.">
        <title>Nitrosopumilus adriaticus sp. nov. and Nitrosopumilus piranensis sp. nov., two ammonia-oxidizing archaea from the Adriatic Sea and members of the class Nitrososphaeria.</title>
        <authorList>
            <person name="Bayer B."/>
            <person name="Vojvoda J."/>
            <person name="Reinthaler T."/>
            <person name="Reyes C."/>
            <person name="Pinto M."/>
            <person name="Herndl G.J."/>
        </authorList>
    </citation>
    <scope>NUCLEOTIDE SEQUENCE [LARGE SCALE GENOMIC DNA]</scope>
    <source>
        <strain evidence="2 3">D3C</strain>
    </source>
</reference>
<dbReference type="RefSeq" id="WP_148702916.1">
    <property type="nucleotide sequence ID" value="NZ_CP010868.1"/>
</dbReference>
<evidence type="ECO:0000313" key="2">
    <source>
        <dbReference type="EMBL" id="AJM91994.1"/>
    </source>
</evidence>
<reference evidence="3" key="1">
    <citation type="submission" date="2015-02" db="EMBL/GenBank/DDBJ databases">
        <title>Characterization of two novel Thaumarchaeota isolated from the Northern Adriatic Sea.</title>
        <authorList>
            <person name="Bayer B."/>
            <person name="Vojvoda J."/>
            <person name="Offre P."/>
            <person name="Srivastava A."/>
            <person name="Elisabeth N."/>
            <person name="Garcia J.A.L."/>
            <person name="Schleper C."/>
            <person name="Herndl G.J."/>
        </authorList>
    </citation>
    <scope>NUCLEOTIDE SEQUENCE [LARGE SCALE GENOMIC DNA]</scope>
    <source>
        <strain evidence="3">D3C</strain>
    </source>
</reference>
<dbReference type="HOGENOM" id="CLU_1754606_0_0_2"/>